<name>R4Z690_9ACTN</name>
<protein>
    <submittedName>
        <fullName evidence="1">Uncharacterized protein</fullName>
    </submittedName>
</protein>
<evidence type="ECO:0000313" key="1">
    <source>
        <dbReference type="EMBL" id="CCM64312.1"/>
    </source>
</evidence>
<dbReference type="Proteomes" id="UP000018291">
    <property type="component" value="Unassembled WGS sequence"/>
</dbReference>
<dbReference type="AlphaFoldDB" id="R4Z690"/>
<organism evidence="1 2">
    <name type="scientific">Candidatus Neomicrothrix parvicella RN1</name>
    <dbReference type="NCBI Taxonomy" id="1229780"/>
    <lineage>
        <taxon>Bacteria</taxon>
        <taxon>Bacillati</taxon>
        <taxon>Actinomycetota</taxon>
        <taxon>Acidimicrobiia</taxon>
        <taxon>Acidimicrobiales</taxon>
        <taxon>Microthrixaceae</taxon>
        <taxon>Candidatus Neomicrothrix</taxon>
    </lineage>
</organism>
<dbReference type="EMBL" id="CANL01000030">
    <property type="protein sequence ID" value="CCM64312.1"/>
    <property type="molecule type" value="Genomic_DNA"/>
</dbReference>
<dbReference type="HOGENOM" id="CLU_2664269_0_0_11"/>
<gene>
    <name evidence="1" type="ORF">BN381_360014</name>
</gene>
<evidence type="ECO:0000313" key="2">
    <source>
        <dbReference type="Proteomes" id="UP000018291"/>
    </source>
</evidence>
<reference evidence="1 2" key="1">
    <citation type="journal article" date="2013" name="ISME J.">
        <title>Metabolic model for the filamentous 'Candidatus Microthrix parvicella' based on genomic and metagenomic analyses.</title>
        <authorList>
            <person name="Jon McIlroy S."/>
            <person name="Kristiansen R."/>
            <person name="Albertsen M."/>
            <person name="Michael Karst S."/>
            <person name="Rossetti S."/>
            <person name="Lund Nielsen J."/>
            <person name="Tandoi V."/>
            <person name="James Seviour R."/>
            <person name="Nielsen P.H."/>
        </authorList>
    </citation>
    <scope>NUCLEOTIDE SEQUENCE [LARGE SCALE GENOMIC DNA]</scope>
    <source>
        <strain evidence="1 2">RN1</strain>
    </source>
</reference>
<sequence length="75" mass="8518">MATTTVRLDEADERILDRLALEYNGRSGAIRHALRQLAVEQDRQEALRSFLADWEAKDGPVDEAAVEAMSERYNL</sequence>
<keyword evidence="2" id="KW-1185">Reference proteome</keyword>
<comment type="caution">
    <text evidence="1">The sequence shown here is derived from an EMBL/GenBank/DDBJ whole genome shotgun (WGS) entry which is preliminary data.</text>
</comment>
<dbReference type="STRING" id="1229780.BN381_360014"/>
<accession>R4Z690</accession>
<dbReference type="RefSeq" id="WP_012228193.1">
    <property type="nucleotide sequence ID" value="NZ_HG422565.1"/>
</dbReference>
<proteinExistence type="predicted"/>